<dbReference type="AlphaFoldDB" id="A0A8S3XG92"/>
<gene>
    <name evidence="1" type="ORF">PAPOLLO_LOCUS17490</name>
</gene>
<reference evidence="1" key="1">
    <citation type="submission" date="2021-04" db="EMBL/GenBank/DDBJ databases">
        <authorList>
            <person name="Tunstrom K."/>
        </authorList>
    </citation>
    <scope>NUCLEOTIDE SEQUENCE</scope>
</reference>
<dbReference type="Proteomes" id="UP000691718">
    <property type="component" value="Unassembled WGS sequence"/>
</dbReference>
<evidence type="ECO:0000313" key="2">
    <source>
        <dbReference type="Proteomes" id="UP000691718"/>
    </source>
</evidence>
<dbReference type="EMBL" id="CAJQZP010001142">
    <property type="protein sequence ID" value="CAG5021321.1"/>
    <property type="molecule type" value="Genomic_DNA"/>
</dbReference>
<evidence type="ECO:0000313" key="1">
    <source>
        <dbReference type="EMBL" id="CAG5021321.1"/>
    </source>
</evidence>
<name>A0A8S3XG92_PARAO</name>
<protein>
    <submittedName>
        <fullName evidence="1">(apollo) hypothetical protein</fullName>
    </submittedName>
</protein>
<proteinExistence type="predicted"/>
<sequence>MIIITTILLQEMFTETLPLNQRLRAMKNISGPQTTTLLDRIKGQFEISTAKSANKTGSTGSQKKKFCCKTRLQSTIDYATPCNSVTENVNKLKLEKFDETKVIEPAPTTSTVAPKVTQVTNATEKSTVKSKCTDLATCREYQWKK</sequence>
<organism evidence="1 2">
    <name type="scientific">Parnassius apollo</name>
    <name type="common">Apollo butterfly</name>
    <name type="synonym">Papilio apollo</name>
    <dbReference type="NCBI Taxonomy" id="110799"/>
    <lineage>
        <taxon>Eukaryota</taxon>
        <taxon>Metazoa</taxon>
        <taxon>Ecdysozoa</taxon>
        <taxon>Arthropoda</taxon>
        <taxon>Hexapoda</taxon>
        <taxon>Insecta</taxon>
        <taxon>Pterygota</taxon>
        <taxon>Neoptera</taxon>
        <taxon>Endopterygota</taxon>
        <taxon>Lepidoptera</taxon>
        <taxon>Glossata</taxon>
        <taxon>Ditrysia</taxon>
        <taxon>Papilionoidea</taxon>
        <taxon>Papilionidae</taxon>
        <taxon>Parnassiinae</taxon>
        <taxon>Parnassini</taxon>
        <taxon>Parnassius</taxon>
        <taxon>Parnassius</taxon>
    </lineage>
</organism>
<accession>A0A8S3XG92</accession>
<keyword evidence="2" id="KW-1185">Reference proteome</keyword>
<comment type="caution">
    <text evidence="1">The sequence shown here is derived from an EMBL/GenBank/DDBJ whole genome shotgun (WGS) entry which is preliminary data.</text>
</comment>